<feature type="domain" description="Ketopantoate reductase C-terminal" evidence="3">
    <location>
        <begin position="1"/>
        <end position="115"/>
    </location>
</feature>
<dbReference type="Pfam" id="PF08546">
    <property type="entry name" value="ApbA_C"/>
    <property type="match status" value="1"/>
</dbReference>
<proteinExistence type="predicted"/>
<evidence type="ECO:0000259" key="3">
    <source>
        <dbReference type="Pfam" id="PF08546"/>
    </source>
</evidence>
<organism evidence="4">
    <name type="scientific">bioreactor metagenome</name>
    <dbReference type="NCBI Taxonomy" id="1076179"/>
    <lineage>
        <taxon>unclassified sequences</taxon>
        <taxon>metagenomes</taxon>
        <taxon>ecological metagenomes</taxon>
    </lineage>
</organism>
<reference evidence="4" key="1">
    <citation type="submission" date="2019-08" db="EMBL/GenBank/DDBJ databases">
        <authorList>
            <person name="Kucharzyk K."/>
            <person name="Murdoch R.W."/>
            <person name="Higgins S."/>
            <person name="Loffler F."/>
        </authorList>
    </citation>
    <scope>NUCLEOTIDE SEQUENCE</scope>
</reference>
<dbReference type="GO" id="GO:0005737">
    <property type="term" value="C:cytoplasm"/>
    <property type="evidence" value="ECO:0007669"/>
    <property type="project" value="TreeGrafter"/>
</dbReference>
<accession>A0A645FRN1</accession>
<dbReference type="AlphaFoldDB" id="A0A645FRN1"/>
<dbReference type="InterPro" id="IPR013328">
    <property type="entry name" value="6PGD_dom2"/>
</dbReference>
<dbReference type="PANTHER" id="PTHR43765">
    <property type="entry name" value="2-DEHYDROPANTOATE 2-REDUCTASE-RELATED"/>
    <property type="match status" value="1"/>
</dbReference>
<dbReference type="Gene3D" id="1.10.1040.10">
    <property type="entry name" value="N-(1-d-carboxylethyl)-l-norvaline Dehydrogenase, domain 2"/>
    <property type="match status" value="1"/>
</dbReference>
<evidence type="ECO:0000256" key="1">
    <source>
        <dbReference type="ARBA" id="ARBA00022857"/>
    </source>
</evidence>
<keyword evidence="1" id="KW-0521">NADP</keyword>
<dbReference type="InterPro" id="IPR008927">
    <property type="entry name" value="6-PGluconate_DH-like_C_sf"/>
</dbReference>
<dbReference type="PANTHER" id="PTHR43765:SF2">
    <property type="entry name" value="2-DEHYDROPANTOATE 2-REDUCTASE"/>
    <property type="match status" value="1"/>
</dbReference>
<dbReference type="EMBL" id="VSSQ01064124">
    <property type="protein sequence ID" value="MPN17095.1"/>
    <property type="molecule type" value="Genomic_DNA"/>
</dbReference>
<sequence>MLNVGVNQVVMAQEGTYETVQQPGAARERMRAAMAEVLALAELEGIPLTQADLDGYVALIDTLNPQGMPSMRQDGLQHRATEVEFFAGTVLQKAKKHGLAVPVNEALYRQIHAMETAYLA</sequence>
<protein>
    <recommendedName>
        <fullName evidence="3">Ketopantoate reductase C-terminal domain-containing protein</fullName>
    </recommendedName>
</protein>
<gene>
    <name evidence="4" type="ORF">SDC9_164445</name>
</gene>
<comment type="caution">
    <text evidence="4">The sequence shown here is derived from an EMBL/GenBank/DDBJ whole genome shotgun (WGS) entry which is preliminary data.</text>
</comment>
<dbReference type="GO" id="GO:0008677">
    <property type="term" value="F:2-dehydropantoate 2-reductase activity"/>
    <property type="evidence" value="ECO:0007669"/>
    <property type="project" value="TreeGrafter"/>
</dbReference>
<dbReference type="InterPro" id="IPR013752">
    <property type="entry name" value="KPA_reductase"/>
</dbReference>
<name>A0A645FRN1_9ZZZZ</name>
<evidence type="ECO:0000256" key="2">
    <source>
        <dbReference type="ARBA" id="ARBA00023002"/>
    </source>
</evidence>
<evidence type="ECO:0000313" key="4">
    <source>
        <dbReference type="EMBL" id="MPN17095.1"/>
    </source>
</evidence>
<dbReference type="SUPFAM" id="SSF48179">
    <property type="entry name" value="6-phosphogluconate dehydrogenase C-terminal domain-like"/>
    <property type="match status" value="1"/>
</dbReference>
<dbReference type="GO" id="GO:0050661">
    <property type="term" value="F:NADP binding"/>
    <property type="evidence" value="ECO:0007669"/>
    <property type="project" value="TreeGrafter"/>
</dbReference>
<dbReference type="InterPro" id="IPR050838">
    <property type="entry name" value="Ketopantoate_reductase"/>
</dbReference>
<keyword evidence="2" id="KW-0560">Oxidoreductase</keyword>